<sequence>MPAKREADSLPQYSAMSNDFLQFLNSVESTSTPSPKKKKLETGRPQTDKPKTESTSISPKSPREIRNWTPEEDAIFLNPMLDTLKEHLFQRVKADGRLDRQNPAVRAHLVAFMNKLKKA</sequence>
<evidence type="ECO:0000313" key="2">
    <source>
        <dbReference type="EMBL" id="ORY21099.1"/>
    </source>
</evidence>
<dbReference type="OrthoDB" id="2595994at2759"/>
<accession>A0A1Y2AET7</accession>
<name>A0A1Y2AET7_9TREE</name>
<feature type="region of interest" description="Disordered" evidence="1">
    <location>
        <begin position="26"/>
        <end position="67"/>
    </location>
</feature>
<feature type="compositionally biased region" description="Basic and acidic residues" evidence="1">
    <location>
        <begin position="40"/>
        <end position="52"/>
    </location>
</feature>
<evidence type="ECO:0000256" key="1">
    <source>
        <dbReference type="SAM" id="MobiDB-lite"/>
    </source>
</evidence>
<dbReference type="EMBL" id="MCFC01000118">
    <property type="protein sequence ID" value="ORY21099.1"/>
    <property type="molecule type" value="Genomic_DNA"/>
</dbReference>
<organism evidence="2 3">
    <name type="scientific">Naematelia encephala</name>
    <dbReference type="NCBI Taxonomy" id="71784"/>
    <lineage>
        <taxon>Eukaryota</taxon>
        <taxon>Fungi</taxon>
        <taxon>Dikarya</taxon>
        <taxon>Basidiomycota</taxon>
        <taxon>Agaricomycotina</taxon>
        <taxon>Tremellomycetes</taxon>
        <taxon>Tremellales</taxon>
        <taxon>Naemateliaceae</taxon>
        <taxon>Naematelia</taxon>
    </lineage>
</organism>
<dbReference type="AlphaFoldDB" id="A0A1Y2AET7"/>
<proteinExistence type="predicted"/>
<keyword evidence="3" id="KW-1185">Reference proteome</keyword>
<dbReference type="Proteomes" id="UP000193986">
    <property type="component" value="Unassembled WGS sequence"/>
</dbReference>
<dbReference type="InParanoid" id="A0A1Y2AET7"/>
<evidence type="ECO:0000313" key="3">
    <source>
        <dbReference type="Proteomes" id="UP000193986"/>
    </source>
</evidence>
<protein>
    <submittedName>
        <fullName evidence="2">Uncharacterized protein</fullName>
    </submittedName>
</protein>
<comment type="caution">
    <text evidence="2">The sequence shown here is derived from an EMBL/GenBank/DDBJ whole genome shotgun (WGS) entry which is preliminary data.</text>
</comment>
<gene>
    <name evidence="2" type="ORF">BCR39DRAFT_508472</name>
</gene>
<reference evidence="2 3" key="1">
    <citation type="submission" date="2016-07" db="EMBL/GenBank/DDBJ databases">
        <title>Pervasive Adenine N6-methylation of Active Genes in Fungi.</title>
        <authorList>
            <consortium name="DOE Joint Genome Institute"/>
            <person name="Mondo S.J."/>
            <person name="Dannebaum R.O."/>
            <person name="Kuo R.C."/>
            <person name="Labutti K."/>
            <person name="Haridas S."/>
            <person name="Kuo A."/>
            <person name="Salamov A."/>
            <person name="Ahrendt S.R."/>
            <person name="Lipzen A."/>
            <person name="Sullivan W."/>
            <person name="Andreopoulos W.B."/>
            <person name="Clum A."/>
            <person name="Lindquist E."/>
            <person name="Daum C."/>
            <person name="Ramamoorthy G.K."/>
            <person name="Gryganskyi A."/>
            <person name="Culley D."/>
            <person name="Magnuson J.K."/>
            <person name="James T.Y."/>
            <person name="O'Malley M.A."/>
            <person name="Stajich J.E."/>
            <person name="Spatafora J.W."/>
            <person name="Visel A."/>
            <person name="Grigoriev I.V."/>
        </authorList>
    </citation>
    <scope>NUCLEOTIDE SEQUENCE [LARGE SCALE GENOMIC DNA]</scope>
    <source>
        <strain evidence="2 3">68-887.2</strain>
    </source>
</reference>